<evidence type="ECO:0000256" key="10">
    <source>
        <dbReference type="PROSITE-ProRule" id="PRU10141"/>
    </source>
</evidence>
<dbReference type="InterPro" id="IPR000719">
    <property type="entry name" value="Prot_kinase_dom"/>
</dbReference>
<evidence type="ECO:0000256" key="7">
    <source>
        <dbReference type="ARBA" id="ARBA00023015"/>
    </source>
</evidence>
<evidence type="ECO:0000256" key="13">
    <source>
        <dbReference type="SAM" id="Phobius"/>
    </source>
</evidence>
<dbReference type="SMART" id="SM00220">
    <property type="entry name" value="S_TKc"/>
    <property type="match status" value="1"/>
</dbReference>
<feature type="transmembrane region" description="Helical" evidence="13">
    <location>
        <begin position="1180"/>
        <end position="1203"/>
    </location>
</feature>
<dbReference type="GO" id="GO:0005524">
    <property type="term" value="F:ATP binding"/>
    <property type="evidence" value="ECO:0007669"/>
    <property type="project" value="UniProtKB-UniRule"/>
</dbReference>
<dbReference type="GO" id="GO:0005634">
    <property type="term" value="C:nucleus"/>
    <property type="evidence" value="ECO:0007669"/>
    <property type="project" value="UniProtKB-SubCell"/>
</dbReference>
<evidence type="ECO:0000256" key="6">
    <source>
        <dbReference type="ARBA" id="ARBA00022840"/>
    </source>
</evidence>
<reference evidence="17 18" key="1">
    <citation type="submission" date="2018-04" db="EMBL/GenBank/DDBJ databases">
        <authorList>
            <person name="Vogel A."/>
        </authorList>
    </citation>
    <scope>NUCLEOTIDE SEQUENCE [LARGE SCALE GENOMIC DNA]</scope>
</reference>
<dbReference type="Gene3D" id="3.60.10.10">
    <property type="entry name" value="Endonuclease/exonuclease/phosphatase"/>
    <property type="match status" value="1"/>
</dbReference>
<keyword evidence="13" id="KW-1133">Transmembrane helix</keyword>
<feature type="domain" description="Reverse transcriptase" evidence="15">
    <location>
        <begin position="619"/>
        <end position="882"/>
    </location>
</feature>
<dbReference type="InterPro" id="IPR045239">
    <property type="entry name" value="bHLH95_bHLH"/>
</dbReference>
<evidence type="ECO:0000256" key="9">
    <source>
        <dbReference type="ARBA" id="ARBA00023242"/>
    </source>
</evidence>
<evidence type="ECO:0008006" key="19">
    <source>
        <dbReference type="Google" id="ProtNLM"/>
    </source>
</evidence>
<feature type="domain" description="Protein kinase" evidence="14">
    <location>
        <begin position="1255"/>
        <end position="1535"/>
    </location>
</feature>
<dbReference type="PANTHER" id="PTHR47989">
    <property type="entry name" value="OS01G0750732 PROTEIN"/>
    <property type="match status" value="1"/>
</dbReference>
<evidence type="ECO:0000313" key="17">
    <source>
        <dbReference type="EMBL" id="VFQ72544.1"/>
    </source>
</evidence>
<evidence type="ECO:0000256" key="2">
    <source>
        <dbReference type="ARBA" id="ARBA00022527"/>
    </source>
</evidence>
<dbReference type="InterPro" id="IPR011598">
    <property type="entry name" value="bHLH_dom"/>
</dbReference>
<keyword evidence="8" id="KW-0804">Transcription</keyword>
<keyword evidence="13" id="KW-0812">Transmembrane</keyword>
<evidence type="ECO:0000259" key="14">
    <source>
        <dbReference type="PROSITE" id="PS50011"/>
    </source>
</evidence>
<keyword evidence="11" id="KW-0175">Coiled coil</keyword>
<dbReference type="InterPro" id="IPR043502">
    <property type="entry name" value="DNA/RNA_pol_sf"/>
</dbReference>
<dbReference type="SMART" id="SM00353">
    <property type="entry name" value="HLH"/>
    <property type="match status" value="1"/>
</dbReference>
<dbReference type="PROSITE" id="PS00107">
    <property type="entry name" value="PROTEIN_KINASE_ATP"/>
    <property type="match status" value="1"/>
</dbReference>
<dbReference type="InterPro" id="IPR036691">
    <property type="entry name" value="Endo/exonu/phosph_ase_sf"/>
</dbReference>
<dbReference type="InterPro" id="IPR054502">
    <property type="entry name" value="bHLH-TF_ACT-like_plant"/>
</dbReference>
<dbReference type="InterPro" id="IPR008271">
    <property type="entry name" value="Ser/Thr_kinase_AS"/>
</dbReference>
<dbReference type="InterPro" id="IPR043128">
    <property type="entry name" value="Rev_trsase/Diguanyl_cyclase"/>
</dbReference>
<dbReference type="Pfam" id="PF00069">
    <property type="entry name" value="Pkinase"/>
    <property type="match status" value="1"/>
</dbReference>
<dbReference type="InterPro" id="IPR036638">
    <property type="entry name" value="HLH_DNA-bd_sf"/>
</dbReference>
<dbReference type="PROSITE" id="PS00108">
    <property type="entry name" value="PROTEIN_KINASE_ST"/>
    <property type="match status" value="1"/>
</dbReference>
<dbReference type="Gene3D" id="3.30.200.20">
    <property type="entry name" value="Phosphorylase Kinase, domain 1"/>
    <property type="match status" value="1"/>
</dbReference>
<dbReference type="Pfam" id="PF19160">
    <property type="entry name" value="SPARK"/>
    <property type="match status" value="1"/>
</dbReference>
<dbReference type="InterPro" id="IPR043891">
    <property type="entry name" value="SPARK"/>
</dbReference>
<dbReference type="InterPro" id="IPR017441">
    <property type="entry name" value="Protein_kinase_ATP_BS"/>
</dbReference>
<dbReference type="Proteomes" id="UP000595140">
    <property type="component" value="Unassembled WGS sequence"/>
</dbReference>
<evidence type="ECO:0000256" key="1">
    <source>
        <dbReference type="ARBA" id="ARBA00004123"/>
    </source>
</evidence>
<keyword evidence="13" id="KW-0472">Membrane</keyword>
<proteinExistence type="predicted"/>
<dbReference type="CDD" id="cd11393">
    <property type="entry name" value="bHLH_AtbHLH_like"/>
    <property type="match status" value="1"/>
</dbReference>
<protein>
    <recommendedName>
        <fullName evidence="19">Protein kinase domain-containing protein</fullName>
    </recommendedName>
</protein>
<dbReference type="InterPro" id="IPR011009">
    <property type="entry name" value="Kinase-like_dom_sf"/>
</dbReference>
<keyword evidence="3" id="KW-0808">Transferase</keyword>
<dbReference type="PROSITE" id="PS50878">
    <property type="entry name" value="RT_POL"/>
    <property type="match status" value="1"/>
</dbReference>
<evidence type="ECO:0000256" key="8">
    <source>
        <dbReference type="ARBA" id="ARBA00023163"/>
    </source>
</evidence>
<evidence type="ECO:0000259" key="16">
    <source>
        <dbReference type="PROSITE" id="PS50888"/>
    </source>
</evidence>
<dbReference type="FunFam" id="3.30.200.20:FF:000420">
    <property type="entry name" value="Putative receptor-like protein kinase"/>
    <property type="match status" value="1"/>
</dbReference>
<evidence type="ECO:0000313" key="18">
    <source>
        <dbReference type="Proteomes" id="UP000595140"/>
    </source>
</evidence>
<dbReference type="Pfam" id="PF22754">
    <property type="entry name" value="bHLH-TF_ACT-like_plant"/>
    <property type="match status" value="1"/>
</dbReference>
<dbReference type="Gene3D" id="1.10.510.10">
    <property type="entry name" value="Transferase(Phosphotransferase) domain 1"/>
    <property type="match status" value="1"/>
</dbReference>
<feature type="region of interest" description="Disordered" evidence="12">
    <location>
        <begin position="1147"/>
        <end position="1166"/>
    </location>
</feature>
<dbReference type="SUPFAM" id="SSF47459">
    <property type="entry name" value="HLH, helix-loop-helix DNA-binding domain"/>
    <property type="match status" value="1"/>
</dbReference>
<dbReference type="GO" id="GO:0046983">
    <property type="term" value="F:protein dimerization activity"/>
    <property type="evidence" value="ECO:0007669"/>
    <property type="project" value="InterPro"/>
</dbReference>
<evidence type="ECO:0000256" key="12">
    <source>
        <dbReference type="SAM" id="MobiDB-lite"/>
    </source>
</evidence>
<evidence type="ECO:0000256" key="11">
    <source>
        <dbReference type="SAM" id="Coils"/>
    </source>
</evidence>
<keyword evidence="5" id="KW-0418">Kinase</keyword>
<dbReference type="PANTHER" id="PTHR47989:SF36">
    <property type="entry name" value="PROTEIN KINASE DOMAIN-CONTAINING PROTEIN"/>
    <property type="match status" value="1"/>
</dbReference>
<keyword evidence="6 10" id="KW-0067">ATP-binding</keyword>
<dbReference type="GO" id="GO:0004674">
    <property type="term" value="F:protein serine/threonine kinase activity"/>
    <property type="evidence" value="ECO:0007669"/>
    <property type="project" value="UniProtKB-KW"/>
</dbReference>
<evidence type="ECO:0000256" key="5">
    <source>
        <dbReference type="ARBA" id="ARBA00022777"/>
    </source>
</evidence>
<feature type="region of interest" description="Disordered" evidence="12">
    <location>
        <begin position="17"/>
        <end position="81"/>
    </location>
</feature>
<dbReference type="Pfam" id="PF00010">
    <property type="entry name" value="HLH"/>
    <property type="match status" value="1"/>
</dbReference>
<dbReference type="InterPro" id="IPR000477">
    <property type="entry name" value="RT_dom"/>
</dbReference>
<feature type="coiled-coil region" evidence="11">
    <location>
        <begin position="464"/>
        <end position="496"/>
    </location>
</feature>
<dbReference type="FunFam" id="1.10.510.10:FF:000381">
    <property type="entry name" value="Putative receptor-like protein kinase"/>
    <property type="match status" value="1"/>
</dbReference>
<name>A0A484L8I8_9ASTE</name>
<dbReference type="CDD" id="cd14066">
    <property type="entry name" value="STKc_IRAK"/>
    <property type="match status" value="1"/>
</dbReference>
<feature type="binding site" evidence="10">
    <location>
        <position position="1283"/>
    </location>
    <ligand>
        <name>ATP</name>
        <dbReference type="ChEBI" id="CHEBI:30616"/>
    </ligand>
</feature>
<dbReference type="CDD" id="cd01650">
    <property type="entry name" value="RT_nLTR_like"/>
    <property type="match status" value="1"/>
</dbReference>
<dbReference type="Gene3D" id="4.10.280.10">
    <property type="entry name" value="Helix-loop-helix DNA-binding domain"/>
    <property type="match status" value="1"/>
</dbReference>
<dbReference type="EMBL" id="OOIL02001115">
    <property type="protein sequence ID" value="VFQ72544.1"/>
    <property type="molecule type" value="Genomic_DNA"/>
</dbReference>
<feature type="domain" description="BHLH" evidence="16">
    <location>
        <begin position="75"/>
        <end position="134"/>
    </location>
</feature>
<feature type="compositionally biased region" description="Low complexity" evidence="12">
    <location>
        <begin position="1558"/>
        <end position="1570"/>
    </location>
</feature>
<sequence length="1588" mass="177726">MGENGFQESLVWDFNPAEWASPGSGDVVAPPGLIDNAIKSESSPPPPSLLGEAVVGAAPSPGRKRPGSPPLPPAGDHEGHIWTERERRKRMRNMFSNLHALLPQLPPKASVLDPPDEVDKSTIVDEAVNQIQELHATLHHLQKLKQQRKSSFSPPQKYATITASSQRDHNHQMTTTREAFLAADYCLGGFPNNNNNIMVQQYLPAAPSNDNHAGVEAAAFYKTWTSPNVSLNVCGDDAHISVCCPAKPGLLTTICYVMDKYKIEVISAHVSSLLHLRSMFMIHARVTGGYATQFPVEEIYRQAAEEILVLLSLNQSHIGRTGKSIKLVQVLKRKRIKVACVQETRWVGTKAREVDGFKLWYLGSARGRNGVGILVAPELREFVVEVKRISDRLMFIKLVLGGCAINVVSAYAPHVGLADEVKREFWLRNLPHQQPKVRSKVEAKKVAYLRYMVCNVEEERAALRVEYKKARKEAKLEVTRAKNAAFERLYKDIEEKGSVNPLFRLVKVRERKARDLDHVRCVKGTDGRVLVETTKVVKRWGEYFSELLNAGGDQRLVLDELGQSRASRVYCPHICQEEVVRTLLGMRSGRALGPDEIPVEFWKHAGCGTRLWLTKLFNVILRTARMPDEWRESLLVPLFKGKGDIQSCENYRGIKLLSHTMKVWERVIEYRVRKGVCISENQFGFMPSRLTTEAIHLARRLMEEYRARKKDLHMVFIDLKKAYDRVPREVLWRCLETRGVPIVYTRAIKDMYDGAMTRVRTSGGDSESFSVGMGLHQGSALSPFLFALVMDVLTQAVQEGVPWCMLFADDIVLIDDTREGLNAMLELWRLALKTKGFRISKNKTEYMECRFSGREIESEVEVRIDSHLVPKVDRFRYLSSVIQVDGELNGDVGHRVRVAWSKWWLASGVLCDPKISLRMKGMAPVEDKLREARLRWFGHVRRRDVNAPLSVALMDTSDCPLDLSGSNFTLAASVCSAGEDRGKCCRYINFLIAISAALYANQTDNLGVNLETSEVCRQIIARTLHLHGVSRAAIVLCGFGTKIPVNYGCQGRTTVSDMVQSPKFSDVAANCNAAQVLDDSHCKKCLNSGISFLRDILGSPPTNTTLSTCRDATFVALASRADNASALDLGICFFGVQGLVHPTVPSPAIHPQQVSPSPEDAASPTQFSILPSTNEERRQYHLTLVPMVGIAVIVLSVVMLYILSVLIRRTNKLVDFETDKISSKQSKVFSPGKFQEGSSGMFREFSYKETKKATNNFSTIIGKGGFSTVFKAEFQDGFVAAVKRMDKVSKQAENDFCREIELLARLHHRHLVNLRGFCVRKHERFLMYEYMANGSLHDHLHCAAGMTPLNWCTRIQIAIDVANALEYLHFYCNPPLCHRDIKSSNILLDENYVAKVADFGIIHASKDGSISFEPVITDIKGTPGYMDPEYVITQEVSGKSDIYSYGVIVLELVSGRKAIQDNKNLVEWAQAYITSDSRITGLVDPTIGDSFDYDQLLTLVAIIRGCTQREGRARPSIKQVLRLLYECADPMHNVFVDEYDEVERRGRANRPGGALLPSSSSTSRSRCSRSVVNESGSPDSHSNLPSDF</sequence>
<keyword evidence="18" id="KW-1185">Reference proteome</keyword>
<evidence type="ECO:0000256" key="4">
    <source>
        <dbReference type="ARBA" id="ARBA00022741"/>
    </source>
</evidence>
<evidence type="ECO:0000256" key="3">
    <source>
        <dbReference type="ARBA" id="ARBA00022679"/>
    </source>
</evidence>
<keyword evidence="9" id="KW-0539">Nucleus</keyword>
<dbReference type="Pfam" id="PF00078">
    <property type="entry name" value="RVT_1"/>
    <property type="match status" value="1"/>
</dbReference>
<feature type="region of interest" description="Disordered" evidence="12">
    <location>
        <begin position="1547"/>
        <end position="1588"/>
    </location>
</feature>
<dbReference type="SUPFAM" id="SSF56112">
    <property type="entry name" value="Protein kinase-like (PK-like)"/>
    <property type="match status" value="1"/>
</dbReference>
<dbReference type="SUPFAM" id="SSF56219">
    <property type="entry name" value="DNase I-like"/>
    <property type="match status" value="1"/>
</dbReference>
<keyword evidence="2" id="KW-0723">Serine/threonine-protein kinase</keyword>
<dbReference type="OrthoDB" id="543156at2759"/>
<keyword evidence="4 10" id="KW-0547">Nucleotide-binding</keyword>
<feature type="compositionally biased region" description="Polar residues" evidence="12">
    <location>
        <begin position="1571"/>
        <end position="1588"/>
    </location>
</feature>
<dbReference type="PROSITE" id="PS50888">
    <property type="entry name" value="BHLH"/>
    <property type="match status" value="1"/>
</dbReference>
<accession>A0A484L8I8</accession>
<comment type="subcellular location">
    <subcellularLocation>
        <location evidence="1">Nucleus</location>
    </subcellularLocation>
</comment>
<evidence type="ECO:0000259" key="15">
    <source>
        <dbReference type="PROSITE" id="PS50878"/>
    </source>
</evidence>
<dbReference type="PROSITE" id="PS50011">
    <property type="entry name" value="PROTEIN_KINASE_DOM"/>
    <property type="match status" value="1"/>
</dbReference>
<gene>
    <name evidence="17" type="ORF">CCAM_LOCUS14320</name>
</gene>
<dbReference type="SUPFAM" id="SSF56672">
    <property type="entry name" value="DNA/RNA polymerases"/>
    <property type="match status" value="1"/>
</dbReference>
<organism evidence="17 18">
    <name type="scientific">Cuscuta campestris</name>
    <dbReference type="NCBI Taxonomy" id="132261"/>
    <lineage>
        <taxon>Eukaryota</taxon>
        <taxon>Viridiplantae</taxon>
        <taxon>Streptophyta</taxon>
        <taxon>Embryophyta</taxon>
        <taxon>Tracheophyta</taxon>
        <taxon>Spermatophyta</taxon>
        <taxon>Magnoliopsida</taxon>
        <taxon>eudicotyledons</taxon>
        <taxon>Gunneridae</taxon>
        <taxon>Pentapetalae</taxon>
        <taxon>asterids</taxon>
        <taxon>lamiids</taxon>
        <taxon>Solanales</taxon>
        <taxon>Convolvulaceae</taxon>
        <taxon>Cuscuteae</taxon>
        <taxon>Cuscuta</taxon>
        <taxon>Cuscuta subgen. Grammica</taxon>
        <taxon>Cuscuta sect. Cleistogrammica</taxon>
    </lineage>
</organism>
<keyword evidence="7" id="KW-0805">Transcription regulation</keyword>
<dbReference type="Gene3D" id="3.30.70.270">
    <property type="match status" value="1"/>
</dbReference>